<comment type="caution">
    <text evidence="2">The sequence shown here is derived from an EMBL/GenBank/DDBJ whole genome shotgun (WGS) entry which is preliminary data.</text>
</comment>
<evidence type="ECO:0000313" key="3">
    <source>
        <dbReference type="Proteomes" id="UP001201273"/>
    </source>
</evidence>
<dbReference type="InterPro" id="IPR036165">
    <property type="entry name" value="YefM-like_sf"/>
</dbReference>
<sequence>MQTETISYLKKNAATLDLDEPMTITQNGKPAYVIESYQARKKRDEAIALLKLISFSENDANNNRVLSSEAFKDQLANRKAQLRDANDEKNTPN</sequence>
<dbReference type="RefSeq" id="WP_233055119.1">
    <property type="nucleotide sequence ID" value="NZ_JAIMJA010000047.1"/>
</dbReference>
<keyword evidence="3" id="KW-1185">Reference proteome</keyword>
<evidence type="ECO:0000256" key="1">
    <source>
        <dbReference type="ARBA" id="ARBA00009981"/>
    </source>
</evidence>
<dbReference type="SUPFAM" id="SSF143120">
    <property type="entry name" value="YefM-like"/>
    <property type="match status" value="1"/>
</dbReference>
<accession>A0ABS8WHZ2</accession>
<dbReference type="EMBL" id="JAIMJA010000047">
    <property type="protein sequence ID" value="MCE2597381.1"/>
    <property type="molecule type" value="Genomic_DNA"/>
</dbReference>
<reference evidence="2 3" key="1">
    <citation type="journal article" date="2022" name="Environ. Microbiol. Rep.">
        <title>Eco-phylogenetic analyses reveal divergent evolution of vitamin B12 metabolism in the marine bacterial family 'Psychromonadaceae'.</title>
        <authorList>
            <person name="Jin X."/>
            <person name="Yang Y."/>
            <person name="Cao H."/>
            <person name="Gao B."/>
            <person name="Zhao Z."/>
        </authorList>
    </citation>
    <scope>NUCLEOTIDE SEQUENCE [LARGE SCALE GENOMIC DNA]</scope>
    <source>
        <strain evidence="2 3">MKS20</strain>
    </source>
</reference>
<organism evidence="2 3">
    <name type="scientific">Motilimonas cestriensis</name>
    <dbReference type="NCBI Taxonomy" id="2742685"/>
    <lineage>
        <taxon>Bacteria</taxon>
        <taxon>Pseudomonadati</taxon>
        <taxon>Pseudomonadota</taxon>
        <taxon>Gammaproteobacteria</taxon>
        <taxon>Alteromonadales</taxon>
        <taxon>Alteromonadales genera incertae sedis</taxon>
        <taxon>Motilimonas</taxon>
    </lineage>
</organism>
<name>A0ABS8WHZ2_9GAMM</name>
<proteinExistence type="inferred from homology"/>
<dbReference type="Proteomes" id="UP001201273">
    <property type="component" value="Unassembled WGS sequence"/>
</dbReference>
<evidence type="ECO:0000313" key="2">
    <source>
        <dbReference type="EMBL" id="MCE2597381.1"/>
    </source>
</evidence>
<gene>
    <name evidence="2" type="ORF">K6Y31_21660</name>
</gene>
<protein>
    <submittedName>
        <fullName evidence="2">Type II toxin-antitoxin system Phd/YefM family antitoxin</fullName>
    </submittedName>
</protein>
<comment type="similarity">
    <text evidence="1">Belongs to the phD/YefM antitoxin family.</text>
</comment>